<proteinExistence type="predicted"/>
<name>A0ABY5ZJ89_9BACT</name>
<evidence type="ECO:0000259" key="7">
    <source>
        <dbReference type="Pfam" id="PF13505"/>
    </source>
</evidence>
<gene>
    <name evidence="8" type="ORF">L9S41_16190</name>
</gene>
<keyword evidence="2" id="KW-1134">Transmembrane beta strand</keyword>
<dbReference type="Pfam" id="PF13505">
    <property type="entry name" value="OMP_b-brl"/>
    <property type="match status" value="1"/>
</dbReference>
<dbReference type="InterPro" id="IPR027385">
    <property type="entry name" value="Beta-barrel_OMP"/>
</dbReference>
<dbReference type="SUPFAM" id="SSF56925">
    <property type="entry name" value="OMPA-like"/>
    <property type="match status" value="1"/>
</dbReference>
<evidence type="ECO:0000256" key="4">
    <source>
        <dbReference type="ARBA" id="ARBA00022729"/>
    </source>
</evidence>
<evidence type="ECO:0000256" key="3">
    <source>
        <dbReference type="ARBA" id="ARBA00022692"/>
    </source>
</evidence>
<keyword evidence="9" id="KW-1185">Reference proteome</keyword>
<dbReference type="Gene3D" id="2.40.160.20">
    <property type="match status" value="1"/>
</dbReference>
<feature type="signal peptide" evidence="6">
    <location>
        <begin position="1"/>
        <end position="25"/>
    </location>
</feature>
<evidence type="ECO:0000256" key="2">
    <source>
        <dbReference type="ARBA" id="ARBA00022452"/>
    </source>
</evidence>
<dbReference type="PANTHER" id="PTHR35892">
    <property type="entry name" value="OUTER MEMBRANE PROTEIN PAGN-RELATED"/>
    <property type="match status" value="1"/>
</dbReference>
<sequence length="217" mass="24035">MKLRNWLVGCSICLIFGFMATSVHAQGLYGGSPYLSVHVGATWLDDADNDFKGFPLTFKSEYDTGYTVGAAAGYDFNMWRAEFEIAYRQNDVDKIKIPGETFNGGGDTSALSFMVNGYFDIHNQSAFTPYLGAGIGLARVSANDWKAEGEKIVDDSDTVFAYQLGAGVGWEFMPNLTLDLGYRYFATADPEFRDVDGDKFESEYKSHNLMLGLRIGF</sequence>
<dbReference type="RefSeq" id="WP_260747559.1">
    <property type="nucleotide sequence ID" value="NZ_CP092109.1"/>
</dbReference>
<evidence type="ECO:0000313" key="9">
    <source>
        <dbReference type="Proteomes" id="UP001060414"/>
    </source>
</evidence>
<keyword evidence="5" id="KW-0472">Membrane</keyword>
<dbReference type="Proteomes" id="UP001060414">
    <property type="component" value="Chromosome"/>
</dbReference>
<dbReference type="InterPro" id="IPR011250">
    <property type="entry name" value="OMP/PagP_B-barrel"/>
</dbReference>
<keyword evidence="3" id="KW-0812">Transmembrane</keyword>
<evidence type="ECO:0000256" key="1">
    <source>
        <dbReference type="ARBA" id="ARBA00004571"/>
    </source>
</evidence>
<evidence type="ECO:0000313" key="8">
    <source>
        <dbReference type="EMBL" id="UWZ79202.1"/>
    </source>
</evidence>
<dbReference type="PANTHER" id="PTHR35892:SF2">
    <property type="entry name" value="OUTER MEMBRANE PROTEIN PAGN"/>
    <property type="match status" value="1"/>
</dbReference>
<protein>
    <submittedName>
        <fullName evidence="8">Porin family protein</fullName>
    </submittedName>
</protein>
<keyword evidence="4 6" id="KW-0732">Signal</keyword>
<dbReference type="InterPro" id="IPR051723">
    <property type="entry name" value="Bact_OM_Invasion-Related"/>
</dbReference>
<feature type="chain" id="PRO_5045936439" evidence="6">
    <location>
        <begin position="26"/>
        <end position="217"/>
    </location>
</feature>
<feature type="domain" description="Outer membrane protein beta-barrel" evidence="7">
    <location>
        <begin position="12"/>
        <end position="213"/>
    </location>
</feature>
<evidence type="ECO:0000256" key="5">
    <source>
        <dbReference type="ARBA" id="ARBA00023136"/>
    </source>
</evidence>
<accession>A0ABY5ZJ89</accession>
<evidence type="ECO:0000256" key="6">
    <source>
        <dbReference type="SAM" id="SignalP"/>
    </source>
</evidence>
<reference evidence="8" key="1">
    <citation type="journal article" date="2022" name="Environ. Microbiol.">
        <title>Geoalkalibacter halelectricus SAP #1 sp. nov. possessing extracellular electron transfer and mineral#reducing capabilities from a haloalkaline environment.</title>
        <authorList>
            <person name="Yadav S."/>
            <person name="Singh R."/>
            <person name="Sundharam S.S."/>
            <person name="Chaudhary S."/>
            <person name="Krishnamurthi S."/>
            <person name="Patil S.A."/>
        </authorList>
    </citation>
    <scope>NUCLEOTIDE SEQUENCE</scope>
    <source>
        <strain evidence="8">SAP-1</strain>
    </source>
</reference>
<dbReference type="EMBL" id="CP092109">
    <property type="protein sequence ID" value="UWZ79202.1"/>
    <property type="molecule type" value="Genomic_DNA"/>
</dbReference>
<organism evidence="8 9">
    <name type="scientific">Geoalkalibacter halelectricus</name>
    <dbReference type="NCBI Taxonomy" id="2847045"/>
    <lineage>
        <taxon>Bacteria</taxon>
        <taxon>Pseudomonadati</taxon>
        <taxon>Thermodesulfobacteriota</taxon>
        <taxon>Desulfuromonadia</taxon>
        <taxon>Desulfuromonadales</taxon>
        <taxon>Geoalkalibacteraceae</taxon>
        <taxon>Geoalkalibacter</taxon>
    </lineage>
</organism>
<comment type="subcellular location">
    <subcellularLocation>
        <location evidence="1">Cell outer membrane</location>
        <topology evidence="1">Multi-pass membrane protein</topology>
    </subcellularLocation>
</comment>